<proteinExistence type="inferred from homology"/>
<dbReference type="GO" id="GO:0042147">
    <property type="term" value="P:retrograde transport, endosome to Golgi"/>
    <property type="evidence" value="ECO:0007669"/>
    <property type="project" value="InterPro"/>
</dbReference>
<dbReference type="Pfam" id="PF04100">
    <property type="entry name" value="Vps53_N"/>
    <property type="match status" value="1"/>
</dbReference>
<evidence type="ECO:0000256" key="2">
    <source>
        <dbReference type="ARBA" id="ARBA00004481"/>
    </source>
</evidence>
<protein>
    <submittedName>
        <fullName evidence="9">Vacuolar protein sorting-associated protein 53</fullName>
    </submittedName>
</protein>
<accession>A0A9P6VUP1</accession>
<evidence type="ECO:0000256" key="6">
    <source>
        <dbReference type="ARBA" id="ARBA00023136"/>
    </source>
</evidence>
<evidence type="ECO:0000256" key="4">
    <source>
        <dbReference type="ARBA" id="ARBA00022753"/>
    </source>
</evidence>
<evidence type="ECO:0000313" key="10">
    <source>
        <dbReference type="Proteomes" id="UP000750334"/>
    </source>
</evidence>
<dbReference type="Pfam" id="PF16854">
    <property type="entry name" value="VPS53_C"/>
    <property type="match status" value="1"/>
</dbReference>
<dbReference type="PANTHER" id="PTHR12820">
    <property type="entry name" value="VACUOLAR SORTING PROTEIN 53"/>
    <property type="match status" value="1"/>
</dbReference>
<dbReference type="InterPro" id="IPR038260">
    <property type="entry name" value="Vps53_C_sf"/>
</dbReference>
<keyword evidence="4" id="KW-0967">Endosome</keyword>
<comment type="similarity">
    <text evidence="3">Belongs to the VPS53 family.</text>
</comment>
<feature type="domain" description="Vps53 C-terminal" evidence="8">
    <location>
        <begin position="619"/>
        <end position="708"/>
    </location>
</feature>
<name>A0A9P6VUP1_MAUEX</name>
<dbReference type="GO" id="GO:0000938">
    <property type="term" value="C:GARP complex"/>
    <property type="evidence" value="ECO:0007669"/>
    <property type="project" value="InterPro"/>
</dbReference>
<dbReference type="GO" id="GO:0005829">
    <property type="term" value="C:cytosol"/>
    <property type="evidence" value="ECO:0007669"/>
    <property type="project" value="GOC"/>
</dbReference>
<sequence length="784" mass="89537">MDLDSQDYNPIEDITTILASQGSLADIDKLLLRTRTVKLQLQDEIEKRTKLSDIQSDYTIASNGMIETVFGDFKETQDTATKIYSTISKLTDGISHLDNAKKNITQSLTIFQNLKILVDSYIQCKILLETNAFVEMVSPYKIMCSLSESTFTGYRSVTDINILLSAIARLKADTLSRIKQLYSDLLSGKISGNEKIELQLRNGACELLGSNNSAKVQIEDWCIDKLLYEIKEIFQLDDEAGSLENLSRRYMFFKKVLNNFNSKYAAYFPASWGIPLALASKFYDITKKDLDVLLRNELHGKTPSIDLFMGSLQVTLDFEKYIDVRFSNKCTAEKLSSAFEPYLSLWVSHQDGMMDKKFLTYMSESKIPENVQDTLVVPSSADLFRTYRSVLSQTLELIGGGSSDGILTSLAKFFSKWLINYSNKILLPLLLVDGRQIEDKHETIKYTVLLVNTCDYCSTTISQLEEKLAQLSSDSSTISNIFLKTKDIYDELLAKANNVLLNKVIPLDLAFVWKEFDSTDWAHITVEDYSRYITTLKKALTFVSFAGNDTKSQPKSSLEEIMQLLSRDVFKWNFFDKVIDLITSNYIDCITRLLQPLPPFATSSSRRLLKPKNVIEIGEQLLLDIQLLKEILNSVLDNVRSGSVTSQGTPFKRLSRHVDANVDMLLHFAKLLVLPMDNEEAYGESYCRLTDNNKDITVWAFILTLKGIPWDLNEWKRLWKVFKQSISDNNDSQLDRNLFTFKWDNRHILRFENNLARIQDPSWAAFVKDELCVIPIKRTNGGKR</sequence>
<dbReference type="AlphaFoldDB" id="A0A9P6VUP1"/>
<comment type="caution">
    <text evidence="9">The sequence shown here is derived from an EMBL/GenBank/DDBJ whole genome shotgun (WGS) entry which is preliminary data.</text>
</comment>
<reference evidence="9 10" key="1">
    <citation type="submission" date="2020-11" db="EMBL/GenBank/DDBJ databases">
        <title>Kefir isolates.</title>
        <authorList>
            <person name="Marcisauskas S."/>
            <person name="Kim Y."/>
            <person name="Blasche S."/>
        </authorList>
    </citation>
    <scope>NUCLEOTIDE SEQUENCE [LARGE SCALE GENOMIC DNA]</scope>
    <source>
        <strain evidence="9 10">OG2</strain>
    </source>
</reference>
<keyword evidence="5" id="KW-0333">Golgi apparatus</keyword>
<dbReference type="Gene3D" id="1.10.357.110">
    <property type="entry name" value="Vacuolar protein sorting-associated protein 53, C-terminus"/>
    <property type="match status" value="1"/>
</dbReference>
<dbReference type="InterPro" id="IPR007234">
    <property type="entry name" value="Vps53_N"/>
</dbReference>
<keyword evidence="10" id="KW-1185">Reference proteome</keyword>
<evidence type="ECO:0000256" key="5">
    <source>
        <dbReference type="ARBA" id="ARBA00023034"/>
    </source>
</evidence>
<dbReference type="EMBL" id="PUHR01000330">
    <property type="protein sequence ID" value="KAG0654661.1"/>
    <property type="molecule type" value="Genomic_DNA"/>
</dbReference>
<dbReference type="OrthoDB" id="10261632at2759"/>
<comment type="subcellular location">
    <subcellularLocation>
        <location evidence="2">Endosome membrane</location>
        <topology evidence="2">Peripheral membrane protein</topology>
    </subcellularLocation>
    <subcellularLocation>
        <location evidence="1">Golgi apparatus</location>
        <location evidence="1">trans-Golgi network membrane</location>
        <topology evidence="1">Peripheral membrane protein</topology>
    </subcellularLocation>
</comment>
<dbReference type="Proteomes" id="UP000750334">
    <property type="component" value="Unassembled WGS sequence"/>
</dbReference>
<dbReference type="PANTHER" id="PTHR12820:SF0">
    <property type="entry name" value="VACUOLAR PROTEIN SORTING-ASSOCIATED PROTEIN 53 HOMOLOG"/>
    <property type="match status" value="1"/>
</dbReference>
<dbReference type="GO" id="GO:0010008">
    <property type="term" value="C:endosome membrane"/>
    <property type="evidence" value="ECO:0007669"/>
    <property type="project" value="UniProtKB-SubCell"/>
</dbReference>
<evidence type="ECO:0000256" key="3">
    <source>
        <dbReference type="ARBA" id="ARBA00008628"/>
    </source>
</evidence>
<evidence type="ECO:0000256" key="1">
    <source>
        <dbReference type="ARBA" id="ARBA00004150"/>
    </source>
</evidence>
<gene>
    <name evidence="9" type="primary">VPS53</name>
    <name evidence="9" type="ORF">C6P45_003335</name>
</gene>
<keyword evidence="6" id="KW-0472">Membrane</keyword>
<dbReference type="InterPro" id="IPR031745">
    <property type="entry name" value="Vps53_C"/>
</dbReference>
<organism evidence="9 10">
    <name type="scientific">Maudiozyma exigua</name>
    <name type="common">Yeast</name>
    <name type="synonym">Kazachstania exigua</name>
    <dbReference type="NCBI Taxonomy" id="34358"/>
    <lineage>
        <taxon>Eukaryota</taxon>
        <taxon>Fungi</taxon>
        <taxon>Dikarya</taxon>
        <taxon>Ascomycota</taxon>
        <taxon>Saccharomycotina</taxon>
        <taxon>Saccharomycetes</taxon>
        <taxon>Saccharomycetales</taxon>
        <taxon>Saccharomycetaceae</taxon>
        <taxon>Maudiozyma</taxon>
    </lineage>
</organism>
<evidence type="ECO:0000313" key="9">
    <source>
        <dbReference type="EMBL" id="KAG0654661.1"/>
    </source>
</evidence>
<evidence type="ECO:0000259" key="7">
    <source>
        <dbReference type="Pfam" id="PF04100"/>
    </source>
</evidence>
<dbReference type="InterPro" id="IPR039766">
    <property type="entry name" value="Vps53"/>
</dbReference>
<feature type="domain" description="Vps53 N-terminal" evidence="7">
    <location>
        <begin position="6"/>
        <end position="366"/>
    </location>
</feature>
<evidence type="ECO:0000259" key="8">
    <source>
        <dbReference type="Pfam" id="PF16854"/>
    </source>
</evidence>